<dbReference type="InterPro" id="IPR012373">
    <property type="entry name" value="Ferrdict_sens_TM"/>
</dbReference>
<reference evidence="4 5" key="1">
    <citation type="submission" date="2018-10" db="EMBL/GenBank/DDBJ databases">
        <title>Sphingobacterium sp. M05W1-28.</title>
        <authorList>
            <person name="Cai H."/>
        </authorList>
    </citation>
    <scope>NUCLEOTIDE SEQUENCE [LARGE SCALE GENOMIC DNA]</scope>
    <source>
        <strain evidence="4 5">M05W1-28</strain>
    </source>
</reference>
<proteinExistence type="predicted"/>
<keyword evidence="1" id="KW-0812">Transmembrane</keyword>
<organism evidence="4 5">
    <name type="scientific">Sphingobacterium puteale</name>
    <dbReference type="NCBI Taxonomy" id="2420510"/>
    <lineage>
        <taxon>Bacteria</taxon>
        <taxon>Pseudomonadati</taxon>
        <taxon>Bacteroidota</taxon>
        <taxon>Sphingobacteriia</taxon>
        <taxon>Sphingobacteriales</taxon>
        <taxon>Sphingobacteriaceae</taxon>
        <taxon>Sphingobacterium</taxon>
    </lineage>
</organism>
<keyword evidence="1" id="KW-1133">Transmembrane helix</keyword>
<evidence type="ECO:0000313" key="4">
    <source>
        <dbReference type="EMBL" id="RKO72005.1"/>
    </source>
</evidence>
<evidence type="ECO:0000256" key="1">
    <source>
        <dbReference type="SAM" id="Phobius"/>
    </source>
</evidence>
<comment type="caution">
    <text evidence="4">The sequence shown here is derived from an EMBL/GenBank/DDBJ whole genome shotgun (WGS) entry which is preliminary data.</text>
</comment>
<name>A0A420W0B2_9SPHI</name>
<dbReference type="OrthoDB" id="697922at2"/>
<dbReference type="Proteomes" id="UP000282423">
    <property type="component" value="Unassembled WGS sequence"/>
</dbReference>
<dbReference type="AlphaFoldDB" id="A0A420W0B2"/>
<feature type="domain" description="Protein FecR C-terminal" evidence="3">
    <location>
        <begin position="303"/>
        <end position="369"/>
    </location>
</feature>
<dbReference type="PANTHER" id="PTHR30273:SF2">
    <property type="entry name" value="PROTEIN FECR"/>
    <property type="match status" value="1"/>
</dbReference>
<dbReference type="GO" id="GO:0016989">
    <property type="term" value="F:sigma factor antagonist activity"/>
    <property type="evidence" value="ECO:0007669"/>
    <property type="project" value="TreeGrafter"/>
</dbReference>
<dbReference type="InterPro" id="IPR032508">
    <property type="entry name" value="FecR_C"/>
</dbReference>
<dbReference type="Gene3D" id="3.55.50.30">
    <property type="match status" value="1"/>
</dbReference>
<sequence>MSERKRHVRTVLKDLLDRYISGRTNLKEQQFVEKLYDAIDKGGAEHTDLDRIGEEIREGVQKHIEKRPIPQRLHRTWYAAASVIILLGTFISYWVNKQENRPSTLYHATHQNPALIIGNQKRFDLLDTLPPGSHYTIINEEKVLALGAFPHRTSNGKLRIENPSRQVFSVLLDDSTQVWLNYMATLELDPNFNKSNRSVRVTGEVFFDVYKQYTMGKRIPFSVHSSLQTIEVLGTKFNVNASDGVEENVLLSEGSIRLTHNRYGTQVLIKPGQQAFVEKDKPKILLIQSRNIEKANAWRKGLFYFDSERLAEVVLEFEQWYGTDIRIDPVIADLPITGMISRYEDIEEVLNIIKMTNNINYSKKKGIIYVTR</sequence>
<dbReference type="InterPro" id="IPR006860">
    <property type="entry name" value="FecR"/>
</dbReference>
<feature type="transmembrane region" description="Helical" evidence="1">
    <location>
        <begin position="76"/>
        <end position="95"/>
    </location>
</feature>
<dbReference type="RefSeq" id="WP_121122949.1">
    <property type="nucleotide sequence ID" value="NZ_RBWS01000006.1"/>
</dbReference>
<feature type="domain" description="FecR protein" evidence="2">
    <location>
        <begin position="167"/>
        <end position="256"/>
    </location>
</feature>
<dbReference type="EMBL" id="RBWS01000006">
    <property type="protein sequence ID" value="RKO72005.1"/>
    <property type="molecule type" value="Genomic_DNA"/>
</dbReference>
<dbReference type="Pfam" id="PF16344">
    <property type="entry name" value="FecR_C"/>
    <property type="match status" value="1"/>
</dbReference>
<evidence type="ECO:0000259" key="2">
    <source>
        <dbReference type="Pfam" id="PF04773"/>
    </source>
</evidence>
<keyword evidence="5" id="KW-1185">Reference proteome</keyword>
<accession>A0A420W0B2</accession>
<evidence type="ECO:0000313" key="5">
    <source>
        <dbReference type="Proteomes" id="UP000282423"/>
    </source>
</evidence>
<dbReference type="Gene3D" id="2.60.120.1440">
    <property type="match status" value="1"/>
</dbReference>
<evidence type="ECO:0000259" key="3">
    <source>
        <dbReference type="Pfam" id="PF16344"/>
    </source>
</evidence>
<gene>
    <name evidence="4" type="ORF">D7322_07810</name>
</gene>
<dbReference type="Pfam" id="PF04773">
    <property type="entry name" value="FecR"/>
    <property type="match status" value="1"/>
</dbReference>
<dbReference type="PIRSF" id="PIRSF018266">
    <property type="entry name" value="FecR"/>
    <property type="match status" value="1"/>
</dbReference>
<protein>
    <submittedName>
        <fullName evidence="4">FecR family protein</fullName>
    </submittedName>
</protein>
<keyword evidence="1" id="KW-0472">Membrane</keyword>
<dbReference type="PANTHER" id="PTHR30273">
    <property type="entry name" value="PERIPLASMIC SIGNAL SENSOR AND SIGMA FACTOR ACTIVATOR FECR-RELATED"/>
    <property type="match status" value="1"/>
</dbReference>